<name>A0A7R9E4B3_9NEOP</name>
<organism evidence="11">
    <name type="scientific">Timema monikensis</name>
    <dbReference type="NCBI Taxonomy" id="170555"/>
    <lineage>
        <taxon>Eukaryota</taxon>
        <taxon>Metazoa</taxon>
        <taxon>Ecdysozoa</taxon>
        <taxon>Arthropoda</taxon>
        <taxon>Hexapoda</taxon>
        <taxon>Insecta</taxon>
        <taxon>Pterygota</taxon>
        <taxon>Neoptera</taxon>
        <taxon>Polyneoptera</taxon>
        <taxon>Phasmatodea</taxon>
        <taxon>Timematodea</taxon>
        <taxon>Timematoidea</taxon>
        <taxon>Timematidae</taxon>
        <taxon>Timema</taxon>
    </lineage>
</organism>
<comment type="similarity">
    <text evidence="1">Belongs to the UDPGP type 1 family.</text>
</comment>
<evidence type="ECO:0000256" key="5">
    <source>
        <dbReference type="ARBA" id="ARBA00022679"/>
    </source>
</evidence>
<gene>
    <name evidence="11" type="ORF">TMSB3V08_LOCUS3978</name>
</gene>
<protein>
    <recommendedName>
        <fullName evidence="4">UTP--glucose-1-phosphate uridylyltransferase</fullName>
        <ecNumber evidence="3">2.7.7.9</ecNumber>
    </recommendedName>
    <alternativeName>
        <fullName evidence="8">UDP-glucose pyrophosphorylase</fullName>
    </alternativeName>
</protein>
<dbReference type="InterPro" id="IPR029044">
    <property type="entry name" value="Nucleotide-diphossugar_trans"/>
</dbReference>
<dbReference type="FunFam" id="2.160.10.10:FF:000001">
    <property type="entry name" value="UTP--glucose-1-phosphate uridylyltransferase"/>
    <property type="match status" value="1"/>
</dbReference>
<dbReference type="EMBL" id="OB793377">
    <property type="protein sequence ID" value="CAD7427114.1"/>
    <property type="molecule type" value="Genomic_DNA"/>
</dbReference>
<evidence type="ECO:0000256" key="1">
    <source>
        <dbReference type="ARBA" id="ARBA00010401"/>
    </source>
</evidence>
<evidence type="ECO:0000256" key="9">
    <source>
        <dbReference type="ARBA" id="ARBA00047432"/>
    </source>
</evidence>
<dbReference type="GO" id="GO:0006011">
    <property type="term" value="P:UDP-alpha-D-glucose metabolic process"/>
    <property type="evidence" value="ECO:0007669"/>
    <property type="project" value="InterPro"/>
</dbReference>
<sequence>MVFGDVNGGDVPQNSAPSNGAVKSWSAVNVDERRTIVNPSIAKVRGHQRAPSGSREFKELTKRDALNQLNHELDRLHSTVSESRKPSVRRELDGFSRLFNRFLQEEGPSVQWENIEKLPENAVRDYSTLTKPTTDQLHEMLNKLVVIKLNGGLGTSMGCHGPKSVIPVRSDLTFLDLTVQQIEHLNRTYKANVPLVLMNSFNTDEDTQKIIRKYKGLQVEIYTFNQSCFPRINRDSLLPVAKNFYRWYPPGHGDFYESFQSSGLLKKFIEQGREYCFISNIDNLGATVDLSILNLLLHPTDKTPEFVMEVTDKTKADVKVSLSYTNMSVMLNIYKVNCEHCEAFTRHVVLTLLVVFQGGTLIQYENKLRLLEIAQVPKEHVDDFKSIKTFKFFNTNNLWVKLDAIERVLQENTLNMEIIVNNKSLPNGLNVIQLETAVGAAMKTFEGGLGINVPRSRFLPVKKTSDLLLVMSNLYSLKNGSLVMSPQRMFPTTPLVKLGDNHFSKVKEFLSRFENIPDLIELDHLTVSGDVTFGRGVALKGTVIIIANHGDRIDIPSGANLENKIVSGNMRILDH</sequence>
<evidence type="ECO:0000313" key="11">
    <source>
        <dbReference type="EMBL" id="CAD7427114.1"/>
    </source>
</evidence>
<evidence type="ECO:0000256" key="7">
    <source>
        <dbReference type="ARBA" id="ARBA00023579"/>
    </source>
</evidence>
<dbReference type="GO" id="GO:0005978">
    <property type="term" value="P:glycogen biosynthetic process"/>
    <property type="evidence" value="ECO:0007669"/>
    <property type="project" value="UniProtKB-UniPathway"/>
</dbReference>
<dbReference type="InterPro" id="IPR011004">
    <property type="entry name" value="Trimer_LpxA-like_sf"/>
</dbReference>
<dbReference type="SUPFAM" id="SSF53448">
    <property type="entry name" value="Nucleotide-diphospho-sugar transferases"/>
    <property type="match status" value="1"/>
</dbReference>
<dbReference type="Pfam" id="PF01704">
    <property type="entry name" value="UDPGP"/>
    <property type="match status" value="2"/>
</dbReference>
<evidence type="ECO:0000256" key="6">
    <source>
        <dbReference type="ARBA" id="ARBA00022695"/>
    </source>
</evidence>
<dbReference type="PANTHER" id="PTHR43511">
    <property type="match status" value="1"/>
</dbReference>
<evidence type="ECO:0000256" key="3">
    <source>
        <dbReference type="ARBA" id="ARBA00012415"/>
    </source>
</evidence>
<reference evidence="11" key="1">
    <citation type="submission" date="2020-11" db="EMBL/GenBank/DDBJ databases">
        <authorList>
            <person name="Tran Van P."/>
        </authorList>
    </citation>
    <scope>NUCLEOTIDE SEQUENCE</scope>
</reference>
<dbReference type="Gene3D" id="2.160.10.10">
    <property type="entry name" value="Hexapeptide repeat proteins"/>
    <property type="match status" value="1"/>
</dbReference>
<dbReference type="UniPathway" id="UPA00164"/>
<dbReference type="InterPro" id="IPR016267">
    <property type="entry name" value="UDPGP_trans"/>
</dbReference>
<dbReference type="CDD" id="cd00897">
    <property type="entry name" value="UGPase_euk"/>
    <property type="match status" value="1"/>
</dbReference>
<keyword evidence="6" id="KW-0548">Nucleotidyltransferase</keyword>
<keyword evidence="5" id="KW-0808">Transferase</keyword>
<dbReference type="EC" id="2.7.7.9" evidence="3"/>
<dbReference type="SUPFAM" id="SSF51161">
    <property type="entry name" value="Trimeric LpxA-like enzymes"/>
    <property type="match status" value="1"/>
</dbReference>
<evidence type="ECO:0000256" key="8">
    <source>
        <dbReference type="ARBA" id="ARBA00031959"/>
    </source>
</evidence>
<evidence type="ECO:0000256" key="4">
    <source>
        <dbReference type="ARBA" id="ARBA00019048"/>
    </source>
</evidence>
<accession>A0A7R9E4B3</accession>
<comment type="function">
    <text evidence="7">UTP--glucose-1-phosphate uridylyltransferase catalyzing the conversion of glucose-1-phosphate into UDP-glucose, a crucial precursor for the production of glycogen.</text>
</comment>
<dbReference type="AlphaFoldDB" id="A0A7R9E4B3"/>
<evidence type="ECO:0000256" key="10">
    <source>
        <dbReference type="SAM" id="MobiDB-lite"/>
    </source>
</evidence>
<comment type="catalytic activity">
    <reaction evidence="9">
        <text>alpha-D-glucose 1-phosphate + UTP + H(+) = UDP-alpha-D-glucose + diphosphate</text>
        <dbReference type="Rhea" id="RHEA:19889"/>
        <dbReference type="ChEBI" id="CHEBI:15378"/>
        <dbReference type="ChEBI" id="CHEBI:33019"/>
        <dbReference type="ChEBI" id="CHEBI:46398"/>
        <dbReference type="ChEBI" id="CHEBI:58601"/>
        <dbReference type="ChEBI" id="CHEBI:58885"/>
        <dbReference type="EC" id="2.7.7.9"/>
    </reaction>
    <physiologicalReaction direction="left-to-right" evidence="9">
        <dbReference type="Rhea" id="RHEA:19890"/>
    </physiologicalReaction>
</comment>
<feature type="region of interest" description="Disordered" evidence="10">
    <location>
        <begin position="1"/>
        <end position="22"/>
    </location>
</feature>
<proteinExistence type="inferred from homology"/>
<dbReference type="FunFam" id="3.90.550.10:FF:000002">
    <property type="entry name" value="UTP--glucose-1-phosphate uridylyltransferase"/>
    <property type="match status" value="1"/>
</dbReference>
<dbReference type="GO" id="GO:0003983">
    <property type="term" value="F:UTP:glucose-1-phosphate uridylyltransferase activity"/>
    <property type="evidence" value="ECO:0007669"/>
    <property type="project" value="UniProtKB-EC"/>
</dbReference>
<evidence type="ECO:0000256" key="2">
    <source>
        <dbReference type="ARBA" id="ARBA00011823"/>
    </source>
</evidence>
<dbReference type="InterPro" id="IPR002618">
    <property type="entry name" value="UDPGP_fam"/>
</dbReference>
<dbReference type="Gene3D" id="3.90.550.10">
    <property type="entry name" value="Spore Coat Polysaccharide Biosynthesis Protein SpsA, Chain A"/>
    <property type="match status" value="1"/>
</dbReference>
<comment type="subunit">
    <text evidence="2">Homooctamer.</text>
</comment>